<feature type="transmembrane region" description="Helical" evidence="1">
    <location>
        <begin position="64"/>
        <end position="84"/>
    </location>
</feature>
<dbReference type="InterPro" id="IPR056119">
    <property type="entry name" value="DUF7702"/>
</dbReference>
<organism evidence="3 4">
    <name type="scientific">Daldinia eschscholtzii</name>
    <dbReference type="NCBI Taxonomy" id="292717"/>
    <lineage>
        <taxon>Eukaryota</taxon>
        <taxon>Fungi</taxon>
        <taxon>Dikarya</taxon>
        <taxon>Ascomycota</taxon>
        <taxon>Pezizomycotina</taxon>
        <taxon>Sordariomycetes</taxon>
        <taxon>Xylariomycetidae</taxon>
        <taxon>Xylariales</taxon>
        <taxon>Hypoxylaceae</taxon>
        <taxon>Daldinia</taxon>
    </lineage>
</organism>
<evidence type="ECO:0000313" key="4">
    <source>
        <dbReference type="Proteomes" id="UP001369815"/>
    </source>
</evidence>
<name>A0AAX6MK12_9PEZI</name>
<keyword evidence="1" id="KW-0812">Transmembrane</keyword>
<keyword evidence="4" id="KW-1185">Reference proteome</keyword>
<dbReference type="Pfam" id="PF24800">
    <property type="entry name" value="DUF7702"/>
    <property type="match status" value="1"/>
</dbReference>
<feature type="transmembrane region" description="Helical" evidence="1">
    <location>
        <begin position="184"/>
        <end position="200"/>
    </location>
</feature>
<gene>
    <name evidence="3" type="ORF">Daesc_005077</name>
</gene>
<reference evidence="3 4" key="1">
    <citation type="journal article" date="2024" name="Front Chem Biol">
        <title>Unveiling the potential of Daldinia eschscholtzii MFLUCC 19-0629 through bioactivity and bioinformatics studies for enhanced sustainable agriculture production.</title>
        <authorList>
            <person name="Brooks S."/>
            <person name="Weaver J.A."/>
            <person name="Klomchit A."/>
            <person name="Alharthi S.A."/>
            <person name="Onlamun T."/>
            <person name="Nurani R."/>
            <person name="Vong T.K."/>
            <person name="Alberti F."/>
            <person name="Greco C."/>
        </authorList>
    </citation>
    <scope>NUCLEOTIDE SEQUENCE [LARGE SCALE GENOMIC DNA]</scope>
    <source>
        <strain evidence="3">MFLUCC 19-0629</strain>
    </source>
</reference>
<dbReference type="EMBL" id="JBANMG010000005">
    <property type="protein sequence ID" value="KAK6952783.1"/>
    <property type="molecule type" value="Genomic_DNA"/>
</dbReference>
<dbReference type="PANTHER" id="PTHR42109:SF3">
    <property type="entry name" value="INTEGRAL MEMBRANE PROTEIN (AFU_ORTHOLOGUE AFUA_5G00100)"/>
    <property type="match status" value="1"/>
</dbReference>
<sequence>MASSTALPVALLVIYLTISPSLIYIAKKHGWKHGAFIGWFFLFIFCTLRIVASAIEIHDAHSTGAALVASIGLSPLLAAVCGILHESRVYILPKSLRPFDTQYFIFFHILITTAIALVASGAAKLNNPTLSPDQIKRTHTLVKGGMILLLLGWLSLALVTLATYGNSLVRGSRKLAGSEPGKTLLLAVTISIPFLGIRVLERLVYFFTQNQDLNPVTGSLGLRVGLEVIEEIIVTLLFVFTGIMTRNMKVVATTGTF</sequence>
<keyword evidence="1" id="KW-1133">Transmembrane helix</keyword>
<evidence type="ECO:0000256" key="1">
    <source>
        <dbReference type="SAM" id="Phobius"/>
    </source>
</evidence>
<dbReference type="PANTHER" id="PTHR42109">
    <property type="entry name" value="UNPLACED GENOMIC SCAFFOLD UM_SCAF_CONTIG_1.265, WHOLE GENOME SHOTGUN SEQUENCE"/>
    <property type="match status" value="1"/>
</dbReference>
<feature type="transmembrane region" description="Helical" evidence="1">
    <location>
        <begin position="33"/>
        <end position="52"/>
    </location>
</feature>
<accession>A0AAX6MK12</accession>
<dbReference type="Proteomes" id="UP001369815">
    <property type="component" value="Unassembled WGS sequence"/>
</dbReference>
<proteinExistence type="predicted"/>
<feature type="transmembrane region" description="Helical" evidence="1">
    <location>
        <begin position="105"/>
        <end position="125"/>
    </location>
</feature>
<feature type="transmembrane region" description="Helical" evidence="1">
    <location>
        <begin position="145"/>
        <end position="164"/>
    </location>
</feature>
<keyword evidence="1" id="KW-0472">Membrane</keyword>
<feature type="transmembrane region" description="Helical" evidence="1">
    <location>
        <begin position="220"/>
        <end position="240"/>
    </location>
</feature>
<protein>
    <recommendedName>
        <fullName evidence="2">DUF7702 domain-containing protein</fullName>
    </recommendedName>
</protein>
<evidence type="ECO:0000259" key="2">
    <source>
        <dbReference type="Pfam" id="PF24800"/>
    </source>
</evidence>
<comment type="caution">
    <text evidence="3">The sequence shown here is derived from an EMBL/GenBank/DDBJ whole genome shotgun (WGS) entry which is preliminary data.</text>
</comment>
<evidence type="ECO:0000313" key="3">
    <source>
        <dbReference type="EMBL" id="KAK6952783.1"/>
    </source>
</evidence>
<dbReference type="AlphaFoldDB" id="A0AAX6MK12"/>
<feature type="domain" description="DUF7702" evidence="2">
    <location>
        <begin position="7"/>
        <end position="246"/>
    </location>
</feature>
<feature type="transmembrane region" description="Helical" evidence="1">
    <location>
        <begin position="6"/>
        <end position="26"/>
    </location>
</feature>